<dbReference type="EMBL" id="BSXS01000015">
    <property type="protein sequence ID" value="GME70300.1"/>
    <property type="molecule type" value="Genomic_DNA"/>
</dbReference>
<evidence type="ECO:0000313" key="2">
    <source>
        <dbReference type="Proteomes" id="UP001165064"/>
    </source>
</evidence>
<gene>
    <name evidence="1" type="ORF">Amon02_000013600</name>
</gene>
<name>A0ACB5SR03_AMBMO</name>
<protein>
    <submittedName>
        <fullName evidence="1">Unnamed protein product</fullName>
    </submittedName>
</protein>
<organism evidence="1 2">
    <name type="scientific">Ambrosiozyma monospora</name>
    <name type="common">Yeast</name>
    <name type="synonym">Endomycopsis monosporus</name>
    <dbReference type="NCBI Taxonomy" id="43982"/>
    <lineage>
        <taxon>Eukaryota</taxon>
        <taxon>Fungi</taxon>
        <taxon>Dikarya</taxon>
        <taxon>Ascomycota</taxon>
        <taxon>Saccharomycotina</taxon>
        <taxon>Pichiomycetes</taxon>
        <taxon>Pichiales</taxon>
        <taxon>Pichiaceae</taxon>
        <taxon>Ambrosiozyma</taxon>
    </lineage>
</organism>
<reference evidence="1" key="1">
    <citation type="submission" date="2023-04" db="EMBL/GenBank/DDBJ databases">
        <title>Ambrosiozyma monospora NBRC 10751.</title>
        <authorList>
            <person name="Ichikawa N."/>
            <person name="Sato H."/>
            <person name="Tonouchi N."/>
        </authorList>
    </citation>
    <scope>NUCLEOTIDE SEQUENCE</scope>
    <source>
        <strain evidence="1">NBRC 10751</strain>
    </source>
</reference>
<keyword evidence="2" id="KW-1185">Reference proteome</keyword>
<dbReference type="Proteomes" id="UP001165064">
    <property type="component" value="Unassembled WGS sequence"/>
</dbReference>
<proteinExistence type="predicted"/>
<evidence type="ECO:0000313" key="1">
    <source>
        <dbReference type="EMBL" id="GME70300.1"/>
    </source>
</evidence>
<sequence>MKLEKAGETVDGKDVDQVESLIEEFMASSPVREKVNMVMEENTGNGKKNKRDKKFRKGGKGMGLNNPKL</sequence>
<accession>A0ACB5SR03</accession>
<comment type="caution">
    <text evidence="1">The sequence shown here is derived from an EMBL/GenBank/DDBJ whole genome shotgun (WGS) entry which is preliminary data.</text>
</comment>